<organism evidence="2 3">
    <name type="scientific">Nonomuraea aridisoli</name>
    <dbReference type="NCBI Taxonomy" id="2070368"/>
    <lineage>
        <taxon>Bacteria</taxon>
        <taxon>Bacillati</taxon>
        <taxon>Actinomycetota</taxon>
        <taxon>Actinomycetes</taxon>
        <taxon>Streptosporangiales</taxon>
        <taxon>Streptosporangiaceae</taxon>
        <taxon>Nonomuraea</taxon>
    </lineage>
</organism>
<feature type="transmembrane region" description="Helical" evidence="1">
    <location>
        <begin position="6"/>
        <end position="25"/>
    </location>
</feature>
<dbReference type="EMBL" id="POUD01000118">
    <property type="protein sequence ID" value="PZG14864.1"/>
    <property type="molecule type" value="Genomic_DNA"/>
</dbReference>
<evidence type="ECO:0000313" key="2">
    <source>
        <dbReference type="EMBL" id="PZG14864.1"/>
    </source>
</evidence>
<feature type="transmembrane region" description="Helical" evidence="1">
    <location>
        <begin position="73"/>
        <end position="92"/>
    </location>
</feature>
<evidence type="ECO:0000256" key="1">
    <source>
        <dbReference type="SAM" id="Phobius"/>
    </source>
</evidence>
<feature type="transmembrane region" description="Helical" evidence="1">
    <location>
        <begin position="180"/>
        <end position="198"/>
    </location>
</feature>
<dbReference type="OrthoDB" id="8159487at2"/>
<dbReference type="InterPro" id="IPR009339">
    <property type="entry name" value="DUF998"/>
</dbReference>
<sequence length="199" mass="20962">MTILLWTGALSSWLFIVIFLIDGWTRPGYRPVRHPVSALALGPRGLLQAANFVVCGLVITASAVAVVSALDSVVLAVTIGVFGLFLVASGVFPMDAMRGYPPGTPDETPAKVSVRHKLHDFAGAVVFGSLPTAAIVAAFVLPEAGWKWYSALTAAGGIAGFIAFGQAWESDHPRAGLMQRATIVVGWVWLGLLLWHAAG</sequence>
<keyword evidence="1" id="KW-1133">Transmembrane helix</keyword>
<gene>
    <name evidence="2" type="ORF">C1J01_25680</name>
</gene>
<proteinExistence type="predicted"/>
<accession>A0A2W2FHX3</accession>
<comment type="caution">
    <text evidence="2">The sequence shown here is derived from an EMBL/GenBank/DDBJ whole genome shotgun (WGS) entry which is preliminary data.</text>
</comment>
<keyword evidence="1" id="KW-0812">Transmembrane</keyword>
<keyword evidence="3" id="KW-1185">Reference proteome</keyword>
<protein>
    <submittedName>
        <fullName evidence="2">DUF998 domain-containing protein</fullName>
    </submittedName>
</protein>
<keyword evidence="1" id="KW-0472">Membrane</keyword>
<feature type="transmembrane region" description="Helical" evidence="1">
    <location>
        <begin position="121"/>
        <end position="142"/>
    </location>
</feature>
<dbReference type="Pfam" id="PF06197">
    <property type="entry name" value="DUF998"/>
    <property type="match status" value="1"/>
</dbReference>
<reference evidence="2 3" key="1">
    <citation type="submission" date="2018-01" db="EMBL/GenBank/DDBJ databases">
        <title>Draft genome sequence of Nonomuraea sp. KC333.</title>
        <authorList>
            <person name="Sahin N."/>
            <person name="Saygin H."/>
            <person name="Ay H."/>
        </authorList>
    </citation>
    <scope>NUCLEOTIDE SEQUENCE [LARGE SCALE GENOMIC DNA]</scope>
    <source>
        <strain evidence="2 3">KC333</strain>
    </source>
</reference>
<feature type="transmembrane region" description="Helical" evidence="1">
    <location>
        <begin position="148"/>
        <end position="168"/>
    </location>
</feature>
<dbReference type="Proteomes" id="UP000249304">
    <property type="component" value="Unassembled WGS sequence"/>
</dbReference>
<dbReference type="RefSeq" id="WP_111181568.1">
    <property type="nucleotide sequence ID" value="NZ_POUD01000118.1"/>
</dbReference>
<dbReference type="AlphaFoldDB" id="A0A2W2FHX3"/>
<feature type="transmembrane region" description="Helical" evidence="1">
    <location>
        <begin position="46"/>
        <end position="67"/>
    </location>
</feature>
<evidence type="ECO:0000313" key="3">
    <source>
        <dbReference type="Proteomes" id="UP000249304"/>
    </source>
</evidence>
<name>A0A2W2FHX3_9ACTN</name>